<reference evidence="8 9" key="1">
    <citation type="submission" date="2021-08" db="EMBL/GenBank/DDBJ databases">
        <authorList>
            <person name="Tuo L."/>
        </authorList>
    </citation>
    <scope>NUCLEOTIDE SEQUENCE [LARGE SCALE GENOMIC DNA]</scope>
    <source>
        <strain evidence="8 9">JCM 31229</strain>
    </source>
</reference>
<feature type="transmembrane region" description="Helical" evidence="6">
    <location>
        <begin position="53"/>
        <end position="72"/>
    </location>
</feature>
<dbReference type="SUPFAM" id="SSF103481">
    <property type="entry name" value="Multidrug resistance efflux transporter EmrE"/>
    <property type="match status" value="2"/>
</dbReference>
<feature type="transmembrane region" description="Helical" evidence="6">
    <location>
        <begin position="20"/>
        <end position="41"/>
    </location>
</feature>
<evidence type="ECO:0000256" key="2">
    <source>
        <dbReference type="ARBA" id="ARBA00007362"/>
    </source>
</evidence>
<keyword evidence="9" id="KW-1185">Reference proteome</keyword>
<gene>
    <name evidence="8" type="ORF">K7G82_06610</name>
</gene>
<evidence type="ECO:0000256" key="6">
    <source>
        <dbReference type="SAM" id="Phobius"/>
    </source>
</evidence>
<feature type="transmembrane region" description="Helical" evidence="6">
    <location>
        <begin position="284"/>
        <end position="301"/>
    </location>
</feature>
<comment type="similarity">
    <text evidence="2">Belongs to the EamA transporter family.</text>
</comment>
<proteinExistence type="inferred from homology"/>
<evidence type="ECO:0000313" key="8">
    <source>
        <dbReference type="EMBL" id="MBY8821955.1"/>
    </source>
</evidence>
<dbReference type="Pfam" id="PF00892">
    <property type="entry name" value="EamA"/>
    <property type="match status" value="2"/>
</dbReference>
<keyword evidence="4 6" id="KW-1133">Transmembrane helix</keyword>
<feature type="transmembrane region" description="Helical" evidence="6">
    <location>
        <begin position="193"/>
        <end position="220"/>
    </location>
</feature>
<evidence type="ECO:0000313" key="9">
    <source>
        <dbReference type="Proteomes" id="UP000706039"/>
    </source>
</evidence>
<keyword evidence="5 6" id="KW-0472">Membrane</keyword>
<comment type="subcellular location">
    <subcellularLocation>
        <location evidence="1">Membrane</location>
        <topology evidence="1">Multi-pass membrane protein</topology>
    </subcellularLocation>
</comment>
<protein>
    <submittedName>
        <fullName evidence="8">DMT family transporter</fullName>
    </submittedName>
</protein>
<feature type="transmembrane region" description="Helical" evidence="6">
    <location>
        <begin position="107"/>
        <end position="131"/>
    </location>
</feature>
<organism evidence="8 9">
    <name type="scientific">Sphingomonas colocasiae</name>
    <dbReference type="NCBI Taxonomy" id="1848973"/>
    <lineage>
        <taxon>Bacteria</taxon>
        <taxon>Pseudomonadati</taxon>
        <taxon>Pseudomonadota</taxon>
        <taxon>Alphaproteobacteria</taxon>
        <taxon>Sphingomonadales</taxon>
        <taxon>Sphingomonadaceae</taxon>
        <taxon>Sphingomonas</taxon>
    </lineage>
</organism>
<evidence type="ECO:0000256" key="5">
    <source>
        <dbReference type="ARBA" id="ARBA00023136"/>
    </source>
</evidence>
<name>A0ABS7PML5_9SPHN</name>
<comment type="caution">
    <text evidence="8">The sequence shown here is derived from an EMBL/GenBank/DDBJ whole genome shotgun (WGS) entry which is preliminary data.</text>
</comment>
<evidence type="ECO:0000256" key="3">
    <source>
        <dbReference type="ARBA" id="ARBA00022692"/>
    </source>
</evidence>
<evidence type="ECO:0000256" key="4">
    <source>
        <dbReference type="ARBA" id="ARBA00022989"/>
    </source>
</evidence>
<dbReference type="EMBL" id="JAINVV010000004">
    <property type="protein sequence ID" value="MBY8821955.1"/>
    <property type="molecule type" value="Genomic_DNA"/>
</dbReference>
<evidence type="ECO:0000259" key="7">
    <source>
        <dbReference type="Pfam" id="PF00892"/>
    </source>
</evidence>
<dbReference type="Proteomes" id="UP000706039">
    <property type="component" value="Unassembled WGS sequence"/>
</dbReference>
<dbReference type="PANTHER" id="PTHR32322:SF2">
    <property type="entry name" value="EAMA DOMAIN-CONTAINING PROTEIN"/>
    <property type="match status" value="1"/>
</dbReference>
<dbReference type="PANTHER" id="PTHR32322">
    <property type="entry name" value="INNER MEMBRANE TRANSPORTER"/>
    <property type="match status" value="1"/>
</dbReference>
<sequence>MTDRLSSGVARQQGGGGQLFSIALLVLPPLIWASLIVVGSALFADVPALPLTLWSWAVALGALLPLAGRDLLADRAALRGEAPWIALLGACGTTWFQYLWFEGLTTAQPVSVAILTATLPMMVAAAAWLILRELPWRPVAIACLLTLAAGAMLVDRGSGGGIGRGELLILAANLLMTIYTIGSRLRRWRCSPLSFMTIAILGGLISLLPFAALTGGFGAIDAIARHWAAMLYLGIGAYILAYLAWNRSLIVNGATRTAFALALQPLFGAGFAACWLGATVTHLHLLALAMTLAALALIVRAQSANPSS</sequence>
<accession>A0ABS7PML5</accession>
<feature type="transmembrane region" description="Helical" evidence="6">
    <location>
        <begin position="257"/>
        <end position="278"/>
    </location>
</feature>
<dbReference type="InterPro" id="IPR037185">
    <property type="entry name" value="EmrE-like"/>
</dbReference>
<dbReference type="RefSeq" id="WP_222989077.1">
    <property type="nucleotide sequence ID" value="NZ_JAINVV010000004.1"/>
</dbReference>
<feature type="transmembrane region" description="Helical" evidence="6">
    <location>
        <begin position="161"/>
        <end position="181"/>
    </location>
</feature>
<feature type="transmembrane region" description="Helical" evidence="6">
    <location>
        <begin position="226"/>
        <end position="245"/>
    </location>
</feature>
<feature type="domain" description="EamA" evidence="7">
    <location>
        <begin position="164"/>
        <end position="299"/>
    </location>
</feature>
<feature type="transmembrane region" description="Helical" evidence="6">
    <location>
        <begin position="84"/>
        <end position="101"/>
    </location>
</feature>
<evidence type="ECO:0000256" key="1">
    <source>
        <dbReference type="ARBA" id="ARBA00004141"/>
    </source>
</evidence>
<dbReference type="InterPro" id="IPR000620">
    <property type="entry name" value="EamA_dom"/>
</dbReference>
<keyword evidence="3 6" id="KW-0812">Transmembrane</keyword>
<feature type="domain" description="EamA" evidence="7">
    <location>
        <begin position="20"/>
        <end position="149"/>
    </location>
</feature>
<dbReference type="InterPro" id="IPR050638">
    <property type="entry name" value="AA-Vitamin_Transporters"/>
</dbReference>
<feature type="transmembrane region" description="Helical" evidence="6">
    <location>
        <begin position="138"/>
        <end position="155"/>
    </location>
</feature>